<dbReference type="Proteomes" id="UP000663850">
    <property type="component" value="Unassembled WGS sequence"/>
</dbReference>
<name>A0A8H3GVK9_9AGAM</name>
<sequence length="104" mass="11720">MTTFKNWTGNRCWGARGCVQARRDEGRWARGIRSVRADTRLAESESETARPAVARVIRTTSKSVSDWEPELKLISGSVSEADRTPRFEEVCNIELDMTSTRQSG</sequence>
<evidence type="ECO:0000313" key="2">
    <source>
        <dbReference type="Proteomes" id="UP000663850"/>
    </source>
</evidence>
<reference evidence="1" key="1">
    <citation type="submission" date="2021-01" db="EMBL/GenBank/DDBJ databases">
        <authorList>
            <person name="Kaushik A."/>
        </authorList>
    </citation>
    <scope>NUCLEOTIDE SEQUENCE</scope>
    <source>
        <strain evidence="1">Type strain: AG8-Rh-89/</strain>
    </source>
</reference>
<dbReference type="EMBL" id="CAJMWZ010003164">
    <property type="protein sequence ID" value="CAE6470554.1"/>
    <property type="molecule type" value="Genomic_DNA"/>
</dbReference>
<evidence type="ECO:0000313" key="1">
    <source>
        <dbReference type="EMBL" id="CAE6470554.1"/>
    </source>
</evidence>
<comment type="caution">
    <text evidence="1">The sequence shown here is derived from an EMBL/GenBank/DDBJ whole genome shotgun (WGS) entry which is preliminary data.</text>
</comment>
<protein>
    <submittedName>
        <fullName evidence="1">Uncharacterized protein</fullName>
    </submittedName>
</protein>
<accession>A0A8H3GVK9</accession>
<proteinExistence type="predicted"/>
<dbReference type="AlphaFoldDB" id="A0A8H3GVK9"/>
<organism evidence="1 2">
    <name type="scientific">Rhizoctonia solani</name>
    <dbReference type="NCBI Taxonomy" id="456999"/>
    <lineage>
        <taxon>Eukaryota</taxon>
        <taxon>Fungi</taxon>
        <taxon>Dikarya</taxon>
        <taxon>Basidiomycota</taxon>
        <taxon>Agaricomycotina</taxon>
        <taxon>Agaricomycetes</taxon>
        <taxon>Cantharellales</taxon>
        <taxon>Ceratobasidiaceae</taxon>
        <taxon>Rhizoctonia</taxon>
    </lineage>
</organism>
<gene>
    <name evidence="1" type="ORF">RDB_LOCUS61865</name>
</gene>